<evidence type="ECO:0000259" key="6">
    <source>
        <dbReference type="Pfam" id="PF13649"/>
    </source>
</evidence>
<dbReference type="GO" id="GO:0009102">
    <property type="term" value="P:biotin biosynthetic process"/>
    <property type="evidence" value="ECO:0007669"/>
    <property type="project" value="UniProtKB-UniRule"/>
</dbReference>
<dbReference type="AlphaFoldDB" id="A0A7W8D480"/>
<feature type="domain" description="Methyltransferase" evidence="6">
    <location>
        <begin position="49"/>
        <end position="143"/>
    </location>
</feature>
<dbReference type="PANTHER" id="PTHR13090:SF1">
    <property type="entry name" value="ARGININE-HYDROXYLASE NDUFAF5, MITOCHONDRIAL"/>
    <property type="match status" value="1"/>
</dbReference>
<name>A0A7W8D480_9GAMM</name>
<organism evidence="7 8">
    <name type="scientific">Chiayiivirga flava</name>
    <dbReference type="NCBI Taxonomy" id="659595"/>
    <lineage>
        <taxon>Bacteria</taxon>
        <taxon>Pseudomonadati</taxon>
        <taxon>Pseudomonadota</taxon>
        <taxon>Gammaproteobacteria</taxon>
        <taxon>Lysobacterales</taxon>
        <taxon>Lysobacteraceae</taxon>
        <taxon>Chiayiivirga</taxon>
    </lineage>
</organism>
<proteinExistence type="inferred from homology"/>
<evidence type="ECO:0000256" key="5">
    <source>
        <dbReference type="HAMAP-Rule" id="MF_00835"/>
    </source>
</evidence>
<comment type="pathway">
    <text evidence="5">Cofactor biosynthesis; biotin biosynthesis.</text>
</comment>
<sequence>MPSPFDSRQIRRAFGRAASAYSATAVLQREVESRLLEQLDYAKTPPKRILDLGAGPGRASAALKQRWPKAHVIALDLALPMLVEARRHAGWWRPKFSRVNADASAVPLSDGSVDVIFSNLCMQWIPDLPALFAEWRRVLSPGGLLLCSTFGPDTLHELREAFAHADDEEHVSPFAPIQTVGDAMLAAGFRDPVLDGDTFTLTYADAMTLMRELHGIGAGNALAARRRTLTGKQRLRRAVEAYEAFRQPDTRLPATYEVIYAHAFGPEPGQPRRGGRDGEVAAVPIDRIRIRRRVG</sequence>
<dbReference type="GO" id="GO:0102130">
    <property type="term" value="F:malonyl-CoA methyltransferase activity"/>
    <property type="evidence" value="ECO:0007669"/>
    <property type="project" value="UniProtKB-EC"/>
</dbReference>
<dbReference type="EMBL" id="JACHHP010000002">
    <property type="protein sequence ID" value="MBB5207655.1"/>
    <property type="molecule type" value="Genomic_DNA"/>
</dbReference>
<dbReference type="PANTHER" id="PTHR13090">
    <property type="entry name" value="ARGININE-HYDROXYLASE NDUFAF5, MITOCHONDRIAL"/>
    <property type="match status" value="1"/>
</dbReference>
<evidence type="ECO:0000313" key="7">
    <source>
        <dbReference type="EMBL" id="MBB5207655.1"/>
    </source>
</evidence>
<dbReference type="EC" id="2.1.1.197" evidence="5"/>
<dbReference type="Gene3D" id="3.40.50.150">
    <property type="entry name" value="Vaccinia Virus protein VP39"/>
    <property type="match status" value="1"/>
</dbReference>
<evidence type="ECO:0000256" key="3">
    <source>
        <dbReference type="ARBA" id="ARBA00022691"/>
    </source>
</evidence>
<comment type="function">
    <text evidence="5">Converts the free carboxyl group of a malonyl-thioester to its methyl ester by transfer of a methyl group from S-adenosyl-L-methionine (SAM). It allows to synthesize pimeloyl-ACP via the fatty acid synthetic pathway.</text>
</comment>
<evidence type="ECO:0000256" key="4">
    <source>
        <dbReference type="ARBA" id="ARBA00022756"/>
    </source>
</evidence>
<keyword evidence="4 5" id="KW-0093">Biotin biosynthesis</keyword>
<dbReference type="Pfam" id="PF13649">
    <property type="entry name" value="Methyltransf_25"/>
    <property type="match status" value="1"/>
</dbReference>
<dbReference type="GO" id="GO:0032259">
    <property type="term" value="P:methylation"/>
    <property type="evidence" value="ECO:0007669"/>
    <property type="project" value="UniProtKB-KW"/>
</dbReference>
<dbReference type="SUPFAM" id="SSF53335">
    <property type="entry name" value="S-adenosyl-L-methionine-dependent methyltransferases"/>
    <property type="match status" value="1"/>
</dbReference>
<comment type="catalytic activity">
    <reaction evidence="5">
        <text>malonyl-[ACP] + S-adenosyl-L-methionine = malonyl-[ACP] methyl ester + S-adenosyl-L-homocysteine</text>
        <dbReference type="Rhea" id="RHEA:17105"/>
        <dbReference type="Rhea" id="RHEA-COMP:9623"/>
        <dbReference type="Rhea" id="RHEA-COMP:9954"/>
        <dbReference type="ChEBI" id="CHEBI:57856"/>
        <dbReference type="ChEBI" id="CHEBI:59789"/>
        <dbReference type="ChEBI" id="CHEBI:78449"/>
        <dbReference type="ChEBI" id="CHEBI:78845"/>
        <dbReference type="EC" id="2.1.1.197"/>
    </reaction>
</comment>
<dbReference type="RefSeq" id="WP_183960195.1">
    <property type="nucleotide sequence ID" value="NZ_JACHHP010000002.1"/>
</dbReference>
<dbReference type="GO" id="GO:0010340">
    <property type="term" value="F:carboxyl-O-methyltransferase activity"/>
    <property type="evidence" value="ECO:0007669"/>
    <property type="project" value="UniProtKB-UniRule"/>
</dbReference>
<reference evidence="7 8" key="1">
    <citation type="submission" date="2020-08" db="EMBL/GenBank/DDBJ databases">
        <title>Genomic Encyclopedia of Type Strains, Phase IV (KMG-IV): sequencing the most valuable type-strain genomes for metagenomic binning, comparative biology and taxonomic classification.</title>
        <authorList>
            <person name="Goeker M."/>
        </authorList>
    </citation>
    <scope>NUCLEOTIDE SEQUENCE [LARGE SCALE GENOMIC DNA]</scope>
    <source>
        <strain evidence="7 8">DSM 24163</strain>
    </source>
</reference>
<keyword evidence="1 5" id="KW-0489">Methyltransferase</keyword>
<dbReference type="CDD" id="cd02440">
    <property type="entry name" value="AdoMet_MTases"/>
    <property type="match status" value="1"/>
</dbReference>
<dbReference type="HAMAP" id="MF_00835">
    <property type="entry name" value="BioC"/>
    <property type="match status" value="1"/>
</dbReference>
<dbReference type="InterPro" id="IPR041698">
    <property type="entry name" value="Methyltransf_25"/>
</dbReference>
<accession>A0A7W8D480</accession>
<protein>
    <recommendedName>
        <fullName evidence="5">Malonyl-[acyl-carrier protein] O-methyltransferase</fullName>
        <shortName evidence="5">Malonyl-ACP O-methyltransferase</shortName>
        <ecNumber evidence="5">2.1.1.197</ecNumber>
    </recommendedName>
    <alternativeName>
        <fullName evidence="5">Biotin synthesis protein BioC</fullName>
    </alternativeName>
</protein>
<evidence type="ECO:0000256" key="2">
    <source>
        <dbReference type="ARBA" id="ARBA00022679"/>
    </source>
</evidence>
<comment type="caution">
    <text evidence="7">The sequence shown here is derived from an EMBL/GenBank/DDBJ whole genome shotgun (WGS) entry which is preliminary data.</text>
</comment>
<dbReference type="Proteomes" id="UP000521199">
    <property type="component" value="Unassembled WGS sequence"/>
</dbReference>
<gene>
    <name evidence="5" type="primary">bioC</name>
    <name evidence="7" type="ORF">HNQ52_001184</name>
</gene>
<evidence type="ECO:0000313" key="8">
    <source>
        <dbReference type="Proteomes" id="UP000521199"/>
    </source>
</evidence>
<evidence type="ECO:0000256" key="1">
    <source>
        <dbReference type="ARBA" id="ARBA00022603"/>
    </source>
</evidence>
<dbReference type="NCBIfam" id="TIGR02072">
    <property type="entry name" value="BioC"/>
    <property type="match status" value="1"/>
</dbReference>
<dbReference type="UniPathway" id="UPA00078"/>
<dbReference type="InterPro" id="IPR011814">
    <property type="entry name" value="BioC"/>
</dbReference>
<dbReference type="InterPro" id="IPR050602">
    <property type="entry name" value="Malonyl-ACP_OMT"/>
</dbReference>
<comment type="similarity">
    <text evidence="5">Belongs to the methyltransferase superfamily.</text>
</comment>
<keyword evidence="2 5" id="KW-0808">Transferase</keyword>
<dbReference type="InterPro" id="IPR029063">
    <property type="entry name" value="SAM-dependent_MTases_sf"/>
</dbReference>
<keyword evidence="8" id="KW-1185">Reference proteome</keyword>
<keyword evidence="3 5" id="KW-0949">S-adenosyl-L-methionine</keyword>